<dbReference type="GO" id="GO:0016740">
    <property type="term" value="F:transferase activity"/>
    <property type="evidence" value="ECO:0007669"/>
    <property type="project" value="UniProtKB-KW"/>
</dbReference>
<reference evidence="4 5" key="1">
    <citation type="submission" date="2018-04" db="EMBL/GenBank/DDBJ databases">
        <title>Genomic Encyclopedia of Type Strains, Phase III (KMG-III): the genomes of soil and plant-associated and newly described type strains.</title>
        <authorList>
            <person name="Whitman W."/>
        </authorList>
    </citation>
    <scope>NUCLEOTIDE SEQUENCE [LARGE SCALE GENOMIC DNA]</scope>
    <source>
        <strain evidence="4 5">KA25</strain>
    </source>
</reference>
<dbReference type="OrthoDB" id="9777859at2"/>
<dbReference type="SUPFAM" id="SSF75304">
    <property type="entry name" value="Amidase signature (AS) enzymes"/>
    <property type="match status" value="1"/>
</dbReference>
<dbReference type="Pfam" id="PF01425">
    <property type="entry name" value="Amidase"/>
    <property type="match status" value="1"/>
</dbReference>
<dbReference type="InterPro" id="IPR000120">
    <property type="entry name" value="Amidase"/>
</dbReference>
<evidence type="ECO:0000256" key="1">
    <source>
        <dbReference type="ARBA" id="ARBA00009199"/>
    </source>
</evidence>
<organism evidence="4 5">
    <name type="scientific">Cereibacter azotoformans</name>
    <dbReference type="NCBI Taxonomy" id="43057"/>
    <lineage>
        <taxon>Bacteria</taxon>
        <taxon>Pseudomonadati</taxon>
        <taxon>Pseudomonadota</taxon>
        <taxon>Alphaproteobacteria</taxon>
        <taxon>Rhodobacterales</taxon>
        <taxon>Paracoccaceae</taxon>
        <taxon>Cereibacter</taxon>
    </lineage>
</organism>
<comment type="similarity">
    <text evidence="1">Belongs to the amidase family.</text>
</comment>
<feature type="domain" description="Amidase" evidence="3">
    <location>
        <begin position="31"/>
        <end position="433"/>
    </location>
</feature>
<evidence type="ECO:0000259" key="3">
    <source>
        <dbReference type="Pfam" id="PF01425"/>
    </source>
</evidence>
<dbReference type="PANTHER" id="PTHR11895:SF7">
    <property type="entry name" value="GLUTAMYL-TRNA(GLN) AMIDOTRANSFERASE SUBUNIT A, MITOCHONDRIAL"/>
    <property type="match status" value="1"/>
</dbReference>
<feature type="region of interest" description="Disordered" evidence="2">
    <location>
        <begin position="235"/>
        <end position="255"/>
    </location>
</feature>
<comment type="caution">
    <text evidence="4">The sequence shown here is derived from an EMBL/GenBank/DDBJ whole genome shotgun (WGS) entry which is preliminary data.</text>
</comment>
<accession>A0A2T5K690</accession>
<keyword evidence="5" id="KW-1185">Reference proteome</keyword>
<dbReference type="Gene3D" id="3.90.1300.10">
    <property type="entry name" value="Amidase signature (AS) domain"/>
    <property type="match status" value="1"/>
</dbReference>
<dbReference type="EMBL" id="QAOT01000010">
    <property type="protein sequence ID" value="PTR17902.1"/>
    <property type="molecule type" value="Genomic_DNA"/>
</dbReference>
<proteinExistence type="inferred from homology"/>
<evidence type="ECO:0000313" key="4">
    <source>
        <dbReference type="EMBL" id="PTR17902.1"/>
    </source>
</evidence>
<dbReference type="PANTHER" id="PTHR11895">
    <property type="entry name" value="TRANSAMIDASE"/>
    <property type="match status" value="1"/>
</dbReference>
<feature type="region of interest" description="Disordered" evidence="2">
    <location>
        <begin position="137"/>
        <end position="160"/>
    </location>
</feature>
<dbReference type="AlphaFoldDB" id="A0A2T5K690"/>
<keyword evidence="4" id="KW-0808">Transferase</keyword>
<dbReference type="Proteomes" id="UP000244060">
    <property type="component" value="Unassembled WGS sequence"/>
</dbReference>
<dbReference type="InterPro" id="IPR023631">
    <property type="entry name" value="Amidase_dom"/>
</dbReference>
<sequence length="454" mass="46527">MGHADPKGALLALPATEVRDRLASGALRAVELVEACLARIAAREPDVRAWAFLDGAHALAQARALDARRLSGAPIGPLHGLPVGVKDVIDVRGMPTGHGLADRAGRVAQTDAFVAARLRAAGAILIGKTATAEAAFLEPPATRNPHDPARTPGGSSSGSAAAVAAGMVPLAIGTQTGGSVIRPAAFCGITGFKPSFGLIPRTGVLSQSPSLDTMGVFGRSVEDVALLAEALAGHDPADPASEPMPAPRLPETAASAPPVAPTLAFVRPPGWEAASEDMRLALEELASLLGRDCIALDLPPSFGAAADLRRRINLAEMAHHYADLEAQAPLSPLLREALAEGRAIPATDYLRALDARSDLLAGLAPIFHRCDAILCPAAPGPAPGRETTGDAIFNGLWTLCGLPAITLPLFASSEGLPMGAQLVGPRGGDARLLRTARWLVGRLSPSPSASETAP</sequence>
<evidence type="ECO:0000256" key="2">
    <source>
        <dbReference type="SAM" id="MobiDB-lite"/>
    </source>
</evidence>
<evidence type="ECO:0000313" key="5">
    <source>
        <dbReference type="Proteomes" id="UP000244060"/>
    </source>
</evidence>
<dbReference type="RefSeq" id="WP_108221140.1">
    <property type="nucleotide sequence ID" value="NZ_CP090022.1"/>
</dbReference>
<dbReference type="InterPro" id="IPR036928">
    <property type="entry name" value="AS_sf"/>
</dbReference>
<protein>
    <submittedName>
        <fullName evidence="4">Aspartyl-tRNA(Asn)/glutamyl-tRNA(Gln) amidotransferase subunit A</fullName>
    </submittedName>
</protein>
<name>A0A2T5K690_9RHOB</name>
<gene>
    <name evidence="4" type="ORF">C8J28_11025</name>
</gene>